<dbReference type="Pfam" id="PF02687">
    <property type="entry name" value="FtsX"/>
    <property type="match status" value="1"/>
</dbReference>
<evidence type="ECO:0000256" key="6">
    <source>
        <dbReference type="ARBA" id="ARBA00023136"/>
    </source>
</evidence>
<gene>
    <name evidence="9" type="ORF">NH26_21665</name>
</gene>
<dbReference type="STRING" id="915059.NH26_21665"/>
<dbReference type="OrthoDB" id="976557at2"/>
<name>A0A1S1YT53_FLAPC</name>
<feature type="transmembrane region" description="Helical" evidence="7">
    <location>
        <begin position="21"/>
        <end position="40"/>
    </location>
</feature>
<sequence>MIQDLLLNFKLAYKNIISAGLRTWLTITTLAFAFLLILFFNSLYTGWEYQGVKDQIDWEFADGQIIYKEFDKNDPFTIESGHHQMIKNENIAPVLIRQGNLYPQGRMLPIAIKGIPANQSIVKLPTHLFHESKEEFPVIIGEAMATNNHLKKGDKILLRWKDKNGTFDAKQITIVGIFHTNVPTIDMGQIWMDIDLLWKMTGLEKEASYHIVKGNYNHELKSQWRFESQQDLLKDFISMVEMKKGSSAFLYIILMFIALIAIFDSQVFSVFKRQKEIGTYIALGFTKKRVTLLLTIEGAMYAILATIIGSLISIPLISWLGVEGVTLSSKEQSQQMGITIGEKLYPMLTSKLLFSSIFWIILLSTIVSYLPVRKIAKMNTVDALKGKK</sequence>
<dbReference type="AlphaFoldDB" id="A0A1S1YT53"/>
<dbReference type="RefSeq" id="WP_044220976.1">
    <property type="nucleotide sequence ID" value="NZ_JRYR02000002.1"/>
</dbReference>
<evidence type="ECO:0000256" key="1">
    <source>
        <dbReference type="ARBA" id="ARBA00004651"/>
    </source>
</evidence>
<feature type="transmembrane region" description="Helical" evidence="7">
    <location>
        <begin position="292"/>
        <end position="320"/>
    </location>
</feature>
<dbReference type="PANTHER" id="PTHR30489:SF0">
    <property type="entry name" value="LIPOPROTEIN-RELEASING SYSTEM TRANSMEMBRANE PROTEIN LOLE"/>
    <property type="match status" value="1"/>
</dbReference>
<feature type="transmembrane region" description="Helical" evidence="7">
    <location>
        <begin position="248"/>
        <end position="271"/>
    </location>
</feature>
<dbReference type="InterPro" id="IPR003838">
    <property type="entry name" value="ABC3_permease_C"/>
</dbReference>
<dbReference type="PANTHER" id="PTHR30489">
    <property type="entry name" value="LIPOPROTEIN-RELEASING SYSTEM TRANSMEMBRANE PROTEIN LOLE"/>
    <property type="match status" value="1"/>
</dbReference>
<keyword evidence="3" id="KW-1003">Cell membrane</keyword>
<evidence type="ECO:0000256" key="3">
    <source>
        <dbReference type="ARBA" id="ARBA00022475"/>
    </source>
</evidence>
<keyword evidence="4 7" id="KW-0812">Transmembrane</keyword>
<feature type="transmembrane region" description="Helical" evidence="7">
    <location>
        <begin position="352"/>
        <end position="372"/>
    </location>
</feature>
<evidence type="ECO:0000256" key="7">
    <source>
        <dbReference type="SAM" id="Phobius"/>
    </source>
</evidence>
<comment type="subcellular location">
    <subcellularLocation>
        <location evidence="1">Cell membrane</location>
        <topology evidence="1">Multi-pass membrane protein</topology>
    </subcellularLocation>
</comment>
<evidence type="ECO:0000256" key="2">
    <source>
        <dbReference type="ARBA" id="ARBA00005236"/>
    </source>
</evidence>
<keyword evidence="6 7" id="KW-0472">Membrane</keyword>
<keyword evidence="10" id="KW-1185">Reference proteome</keyword>
<evidence type="ECO:0000256" key="4">
    <source>
        <dbReference type="ARBA" id="ARBA00022692"/>
    </source>
</evidence>
<evidence type="ECO:0000313" key="9">
    <source>
        <dbReference type="EMBL" id="OHX64214.1"/>
    </source>
</evidence>
<comment type="similarity">
    <text evidence="2">Belongs to the ABC-4 integral membrane protein family. LolC/E subfamily.</text>
</comment>
<keyword evidence="5 7" id="KW-1133">Transmembrane helix</keyword>
<dbReference type="Proteomes" id="UP000179797">
    <property type="component" value="Unassembled WGS sequence"/>
</dbReference>
<dbReference type="GO" id="GO:0098797">
    <property type="term" value="C:plasma membrane protein complex"/>
    <property type="evidence" value="ECO:0007669"/>
    <property type="project" value="TreeGrafter"/>
</dbReference>
<evidence type="ECO:0000313" key="10">
    <source>
        <dbReference type="Proteomes" id="UP000179797"/>
    </source>
</evidence>
<evidence type="ECO:0000256" key="5">
    <source>
        <dbReference type="ARBA" id="ARBA00022989"/>
    </source>
</evidence>
<proteinExistence type="inferred from homology"/>
<feature type="domain" description="ABC3 transporter permease C-terminal" evidence="8">
    <location>
        <begin position="249"/>
        <end position="379"/>
    </location>
</feature>
<evidence type="ECO:0000259" key="8">
    <source>
        <dbReference type="Pfam" id="PF02687"/>
    </source>
</evidence>
<accession>A0A1S1YT53</accession>
<comment type="caution">
    <text evidence="9">The sequence shown here is derived from an EMBL/GenBank/DDBJ whole genome shotgun (WGS) entry which is preliminary data.</text>
</comment>
<dbReference type="GO" id="GO:0044874">
    <property type="term" value="P:lipoprotein localization to outer membrane"/>
    <property type="evidence" value="ECO:0007669"/>
    <property type="project" value="TreeGrafter"/>
</dbReference>
<organism evidence="9 10">
    <name type="scientific">Flammeovirga pacifica</name>
    <dbReference type="NCBI Taxonomy" id="915059"/>
    <lineage>
        <taxon>Bacteria</taxon>
        <taxon>Pseudomonadati</taxon>
        <taxon>Bacteroidota</taxon>
        <taxon>Cytophagia</taxon>
        <taxon>Cytophagales</taxon>
        <taxon>Flammeovirgaceae</taxon>
        <taxon>Flammeovirga</taxon>
    </lineage>
</organism>
<dbReference type="InterPro" id="IPR051447">
    <property type="entry name" value="Lipoprotein-release_system"/>
</dbReference>
<reference evidence="9 10" key="1">
    <citation type="journal article" date="2012" name="Int. J. Syst. Evol. Microbiol.">
        <title>Flammeovirga pacifica sp. nov., isolated from deep-sea sediment.</title>
        <authorList>
            <person name="Xu H."/>
            <person name="Fu Y."/>
            <person name="Yang N."/>
            <person name="Ding Z."/>
            <person name="Lai Q."/>
            <person name="Zeng R."/>
        </authorList>
    </citation>
    <scope>NUCLEOTIDE SEQUENCE [LARGE SCALE GENOMIC DNA]</scope>
    <source>
        <strain evidence="10">DSM 24597 / LMG 26175 / WPAGA1</strain>
    </source>
</reference>
<dbReference type="EMBL" id="JRYR02000002">
    <property type="protein sequence ID" value="OHX64214.1"/>
    <property type="molecule type" value="Genomic_DNA"/>
</dbReference>
<protein>
    <submittedName>
        <fullName evidence="9">ABC transporter permease</fullName>
    </submittedName>
</protein>